<feature type="non-terminal residue" evidence="3">
    <location>
        <position position="208"/>
    </location>
</feature>
<evidence type="ECO:0000313" key="4">
    <source>
        <dbReference type="Proteomes" id="UP000727407"/>
    </source>
</evidence>
<dbReference type="Proteomes" id="UP000727407">
    <property type="component" value="Unassembled WGS sequence"/>
</dbReference>
<dbReference type="OrthoDB" id="8897098at2759"/>
<reference evidence="3" key="1">
    <citation type="submission" date="2020-07" db="EMBL/GenBank/DDBJ databases">
        <title>Clarias magur genome sequencing, assembly and annotation.</title>
        <authorList>
            <person name="Kushwaha B."/>
            <person name="Kumar R."/>
            <person name="Das P."/>
            <person name="Joshi C.G."/>
            <person name="Kumar D."/>
            <person name="Nagpure N.S."/>
            <person name="Pandey M."/>
            <person name="Agarwal S."/>
            <person name="Srivastava S."/>
            <person name="Singh M."/>
            <person name="Sahoo L."/>
            <person name="Jayasankar P."/>
            <person name="Meher P.K."/>
            <person name="Koringa P.G."/>
            <person name="Iquebal M.A."/>
            <person name="Das S.P."/>
            <person name="Bit A."/>
            <person name="Patnaik S."/>
            <person name="Patel N."/>
            <person name="Shah T.M."/>
            <person name="Hinsu A."/>
            <person name="Jena J.K."/>
        </authorList>
    </citation>
    <scope>NUCLEOTIDE SEQUENCE</scope>
    <source>
        <strain evidence="3">CIFAMagur01</strain>
        <tissue evidence="3">Testis</tissue>
    </source>
</reference>
<keyword evidence="4" id="KW-1185">Reference proteome</keyword>
<evidence type="ECO:0000256" key="1">
    <source>
        <dbReference type="SAM" id="Coils"/>
    </source>
</evidence>
<feature type="coiled-coil region" evidence="1">
    <location>
        <begin position="36"/>
        <end position="77"/>
    </location>
</feature>
<dbReference type="AlphaFoldDB" id="A0A8J4U1I7"/>
<feature type="compositionally biased region" description="Basic and acidic residues" evidence="2">
    <location>
        <begin position="174"/>
        <end position="183"/>
    </location>
</feature>
<keyword evidence="1" id="KW-0175">Coiled coil</keyword>
<protein>
    <submittedName>
        <fullName evidence="3">Uncharacterized protein</fullName>
    </submittedName>
</protein>
<organism evidence="3 4">
    <name type="scientific">Clarias magur</name>
    <name type="common">Asian catfish</name>
    <name type="synonym">Macropteronotus magur</name>
    <dbReference type="NCBI Taxonomy" id="1594786"/>
    <lineage>
        <taxon>Eukaryota</taxon>
        <taxon>Metazoa</taxon>
        <taxon>Chordata</taxon>
        <taxon>Craniata</taxon>
        <taxon>Vertebrata</taxon>
        <taxon>Euteleostomi</taxon>
        <taxon>Actinopterygii</taxon>
        <taxon>Neopterygii</taxon>
        <taxon>Teleostei</taxon>
        <taxon>Ostariophysi</taxon>
        <taxon>Siluriformes</taxon>
        <taxon>Clariidae</taxon>
        <taxon>Clarias</taxon>
    </lineage>
</organism>
<proteinExistence type="predicted"/>
<feature type="region of interest" description="Disordered" evidence="2">
    <location>
        <begin position="154"/>
        <end position="183"/>
    </location>
</feature>
<feature type="compositionally biased region" description="Polar residues" evidence="2">
    <location>
        <begin position="154"/>
        <end position="164"/>
    </location>
</feature>
<comment type="caution">
    <text evidence="3">The sequence shown here is derived from an EMBL/GenBank/DDBJ whole genome shotgun (WGS) entry which is preliminary data.</text>
</comment>
<gene>
    <name evidence="3" type="ORF">DAT39_011179</name>
</gene>
<evidence type="ECO:0000313" key="3">
    <source>
        <dbReference type="EMBL" id="KAF5899078.1"/>
    </source>
</evidence>
<evidence type="ECO:0000256" key="2">
    <source>
        <dbReference type="SAM" id="MobiDB-lite"/>
    </source>
</evidence>
<feature type="region of interest" description="Disordered" evidence="2">
    <location>
        <begin position="90"/>
        <end position="111"/>
    </location>
</feature>
<name>A0A8J4U1I7_CLAMG</name>
<sequence>MNPSSGRDRGSLSANEASVIEAAVRTAVRSILQVFCEVNEKRSHCYEAKLSEAERENAALRFQLNAAEQELQTLRQISGNYTISAEVSFSAAEETGHEPATLENSSENSPESAAVLELKEEEAFHPSEVFIKGEVTEEYPAGNCDYHVNENATHGTYSSLQNPHGYQDPVSAGSERRRPTRYENVRRYRERIRADPEKYLAWKEKNHL</sequence>
<accession>A0A8J4U1I7</accession>
<dbReference type="EMBL" id="QNUK01000178">
    <property type="protein sequence ID" value="KAF5899078.1"/>
    <property type="molecule type" value="Genomic_DNA"/>
</dbReference>